<name>A0A1H7I8I5_9PROT</name>
<evidence type="ECO:0000313" key="2">
    <source>
        <dbReference type="EMBL" id="SEK58067.1"/>
    </source>
</evidence>
<accession>A0A1H7I8I5</accession>
<evidence type="ECO:0000313" key="3">
    <source>
        <dbReference type="Proteomes" id="UP000198620"/>
    </source>
</evidence>
<protein>
    <submittedName>
        <fullName evidence="2">Uncharacterized protein</fullName>
    </submittedName>
</protein>
<feature type="region of interest" description="Disordered" evidence="1">
    <location>
        <begin position="53"/>
        <end position="82"/>
    </location>
</feature>
<organism evidence="2 3">
    <name type="scientific">Nitrosovibrio tenuis</name>
    <dbReference type="NCBI Taxonomy" id="1233"/>
    <lineage>
        <taxon>Bacteria</taxon>
        <taxon>Pseudomonadati</taxon>
        <taxon>Pseudomonadota</taxon>
        <taxon>Betaproteobacteria</taxon>
        <taxon>Nitrosomonadales</taxon>
        <taxon>Nitrosomonadaceae</taxon>
        <taxon>Nitrosovibrio</taxon>
    </lineage>
</organism>
<dbReference type="EMBL" id="FOBH01000002">
    <property type="protein sequence ID" value="SEK58067.1"/>
    <property type="molecule type" value="Genomic_DNA"/>
</dbReference>
<sequence length="82" mass="8802">MLRLLTPYHVRSRHLICDGSEVLQPGLRNDGEAFGVDFAPPGNQPIARAIERTGGAKRGRKDPAKHTSAPAKAGMAQIGFQP</sequence>
<proteinExistence type="predicted"/>
<reference evidence="2 3" key="1">
    <citation type="submission" date="2016-10" db="EMBL/GenBank/DDBJ databases">
        <authorList>
            <person name="de Groot N.N."/>
        </authorList>
    </citation>
    <scope>NUCLEOTIDE SEQUENCE [LARGE SCALE GENOMIC DNA]</scope>
    <source>
        <strain evidence="2 3">Nv1</strain>
    </source>
</reference>
<dbReference type="AlphaFoldDB" id="A0A1H7I8I5"/>
<gene>
    <name evidence="2" type="ORF">SAMN05216387_10273</name>
</gene>
<dbReference type="Proteomes" id="UP000198620">
    <property type="component" value="Unassembled WGS sequence"/>
</dbReference>
<keyword evidence="3" id="KW-1185">Reference proteome</keyword>
<evidence type="ECO:0000256" key="1">
    <source>
        <dbReference type="SAM" id="MobiDB-lite"/>
    </source>
</evidence>